<dbReference type="EMBL" id="CP077693">
    <property type="protein sequence ID" value="QXR51557.1"/>
    <property type="molecule type" value="Genomic_DNA"/>
</dbReference>
<dbReference type="EMBL" id="CP077691">
    <property type="protein sequence ID" value="QXR42189.1"/>
    <property type="molecule type" value="Genomic_DNA"/>
</dbReference>
<protein>
    <submittedName>
        <fullName evidence="1">Uncharacterized protein</fullName>
    </submittedName>
</protein>
<reference evidence="3" key="3">
    <citation type="submission" date="2021-05" db="EMBL/GenBank/DDBJ databases">
        <title>Whole genome sequencing of cultured pathogen.</title>
        <authorList>
            <person name="Hoffmann M."/>
            <person name="Balkey M."/>
            <person name="Luo Y."/>
        </authorList>
    </citation>
    <scope>NUCLEOTIDE SEQUENCE</scope>
    <source>
        <strain evidence="4">CFSAN058605</strain>
        <strain evidence="3">CFSAN058620</strain>
    </source>
</reference>
<reference evidence="3" key="1">
    <citation type="submission" date="2018-04" db="EMBL/GenBank/DDBJ databases">
        <authorList>
            <person name="Bell R."/>
        </authorList>
    </citation>
    <scope>NUCLEOTIDE SEQUENCE</scope>
    <source>
        <strain evidence="4">CFSAN058605</strain>
        <strain evidence="3">CFSAN058620</strain>
    </source>
</reference>
<dbReference type="EMBL" id="AAKTSM010000001">
    <property type="protein sequence ID" value="ECV6294305.1"/>
    <property type="molecule type" value="Genomic_DNA"/>
</dbReference>
<organism evidence="1">
    <name type="scientific">Salmonella enterica I</name>
    <dbReference type="NCBI Taxonomy" id="59201"/>
    <lineage>
        <taxon>Bacteria</taxon>
        <taxon>Pseudomonadati</taxon>
        <taxon>Pseudomonadota</taxon>
        <taxon>Gammaproteobacteria</taxon>
        <taxon>Enterobacterales</taxon>
        <taxon>Enterobacteriaceae</taxon>
        <taxon>Salmonella</taxon>
    </lineage>
</organism>
<gene>
    <name evidence="3" type="ORF">DAX98_009920</name>
    <name evidence="4" type="ORF">DAY14_009630</name>
    <name evidence="1" type="ORF">F2V23_01180</name>
    <name evidence="2" type="ORF">F3E26_01420</name>
</gene>
<evidence type="ECO:0000313" key="3">
    <source>
        <dbReference type="EMBL" id="QXR42189.1"/>
    </source>
</evidence>
<evidence type="ECO:0000313" key="4">
    <source>
        <dbReference type="EMBL" id="QXR51557.1"/>
    </source>
</evidence>
<evidence type="ECO:0000313" key="2">
    <source>
        <dbReference type="EMBL" id="ECV6294305.1"/>
    </source>
</evidence>
<proteinExistence type="predicted"/>
<evidence type="ECO:0000313" key="1">
    <source>
        <dbReference type="EMBL" id="ECV6113020.1"/>
    </source>
</evidence>
<name>A0A2T6WWL0_SALET</name>
<dbReference type="EMBL" id="AAKTRA010000001">
    <property type="protein sequence ID" value="ECV6113020.1"/>
    <property type="molecule type" value="Genomic_DNA"/>
</dbReference>
<reference evidence="1" key="2">
    <citation type="submission" date="2019-09" db="EMBL/GenBank/DDBJ databases">
        <authorList>
            <person name="Ashton P.M."/>
            <person name="Dallman T."/>
            <person name="Nair S."/>
            <person name="De Pinna E."/>
            <person name="Peters T."/>
            <person name="Grant K."/>
        </authorList>
    </citation>
    <scope>NUCLEOTIDE SEQUENCE</scope>
    <source>
        <strain evidence="1">801510</strain>
        <strain evidence="2">804072</strain>
    </source>
</reference>
<sequence length="121" mass="13917">MNAQLAYVFTIDTRILQNSNEKITEIFITKYKEGITNHFGPDMERFQFCFEAAFFAIGEWQIKVDAMTRYHEEDEVMEFFSSIPSDEAGNLATSILLFSDVLAMKGVDEVFGYFLGRDNVV</sequence>
<dbReference type="AlphaFoldDB" id="A0A2T6WWL0"/>
<dbReference type="RefSeq" id="WP_023197850.1">
    <property type="nucleotide sequence ID" value="NZ_CP077691.1"/>
</dbReference>
<accession>A0A2T6WWL0</accession>